<proteinExistence type="predicted"/>
<feature type="domain" description="Methyltransferase FkbM" evidence="1">
    <location>
        <begin position="119"/>
        <end position="277"/>
    </location>
</feature>
<dbReference type="InterPro" id="IPR006342">
    <property type="entry name" value="FkbM_mtfrase"/>
</dbReference>
<accession>A0A931LV81</accession>
<evidence type="ECO:0000259" key="1">
    <source>
        <dbReference type="Pfam" id="PF05050"/>
    </source>
</evidence>
<evidence type="ECO:0000313" key="2">
    <source>
        <dbReference type="EMBL" id="MBI1755500.1"/>
    </source>
</evidence>
<dbReference type="GO" id="GO:0032259">
    <property type="term" value="P:methylation"/>
    <property type="evidence" value="ECO:0007669"/>
    <property type="project" value="UniProtKB-KW"/>
</dbReference>
<keyword evidence="2" id="KW-0808">Transferase</keyword>
<dbReference type="NCBIfam" id="TIGR01444">
    <property type="entry name" value="fkbM_fam"/>
    <property type="match status" value="1"/>
</dbReference>
<dbReference type="InterPro" id="IPR029063">
    <property type="entry name" value="SAM-dependent_MTases_sf"/>
</dbReference>
<protein>
    <submittedName>
        <fullName evidence="2">FkbM family methyltransferase</fullName>
    </submittedName>
</protein>
<dbReference type="SUPFAM" id="SSF53335">
    <property type="entry name" value="S-adenosyl-L-methionine-dependent methyltransferases"/>
    <property type="match status" value="1"/>
</dbReference>
<gene>
    <name evidence="2" type="ORF">HYR64_00140</name>
</gene>
<comment type="caution">
    <text evidence="2">The sequence shown here is derived from an EMBL/GenBank/DDBJ whole genome shotgun (WGS) entry which is preliminary data.</text>
</comment>
<dbReference type="EMBL" id="JACOSL010000002">
    <property type="protein sequence ID" value="MBI1755500.1"/>
    <property type="molecule type" value="Genomic_DNA"/>
</dbReference>
<name>A0A931LV81_FIMGI</name>
<dbReference type="AlphaFoldDB" id="A0A931LV81"/>
<dbReference type="Pfam" id="PF05050">
    <property type="entry name" value="Methyltransf_21"/>
    <property type="match status" value="1"/>
</dbReference>
<reference evidence="2" key="1">
    <citation type="submission" date="2020-07" db="EMBL/GenBank/DDBJ databases">
        <title>Huge and variable diversity of episymbiotic CPR bacteria and DPANN archaea in groundwater ecosystems.</title>
        <authorList>
            <person name="He C.Y."/>
            <person name="Keren R."/>
            <person name="Whittaker M."/>
            <person name="Farag I.F."/>
            <person name="Doudna J."/>
            <person name="Cate J.H.D."/>
            <person name="Banfield J.F."/>
        </authorList>
    </citation>
    <scope>NUCLEOTIDE SEQUENCE</scope>
    <source>
        <strain evidence="2">NC_groundwater_17_Pr7_B-0.1um_64_12</strain>
    </source>
</reference>
<sequence>MMGEIEAAKAEITTLEARVREIEPLRVEIATLTARVLANRSVGIVDWGGPVRVFMYADDRGYLLLDPKFRYTVSTKERLEKRTIKPKSSSKVYLAAQSKLLERIICHYWENDLPCAYFDVGAQYGSGAIEMAMFIDCCGKSSRVYCFEPGVAGNLLPWNLIANGMEDRVLFERMAVTDGTRPVIVFGEIGRSANNRIVNRDFRTEGTCHVVGGTSIDDYVREREITENLVLKIDTQGGEVEVLAGMAMVMSERLTTFVAEFTPDALASRSKPDEWLQQFTEGHFLLEAPDIHEPSGRQRCMPIDADKCGIFAREVDGRPSPHTDVLFIPKKLPNVETLLRLLQG</sequence>
<dbReference type="Proteomes" id="UP000727962">
    <property type="component" value="Unassembled WGS sequence"/>
</dbReference>
<organism evidence="2 3">
    <name type="scientific">Fimbriimonas ginsengisoli</name>
    <dbReference type="NCBI Taxonomy" id="1005039"/>
    <lineage>
        <taxon>Bacteria</taxon>
        <taxon>Bacillati</taxon>
        <taxon>Armatimonadota</taxon>
        <taxon>Fimbriimonadia</taxon>
        <taxon>Fimbriimonadales</taxon>
        <taxon>Fimbriimonadaceae</taxon>
        <taxon>Fimbriimonas</taxon>
    </lineage>
</organism>
<dbReference type="GO" id="GO:0008168">
    <property type="term" value="F:methyltransferase activity"/>
    <property type="evidence" value="ECO:0007669"/>
    <property type="project" value="UniProtKB-KW"/>
</dbReference>
<evidence type="ECO:0000313" key="3">
    <source>
        <dbReference type="Proteomes" id="UP000727962"/>
    </source>
</evidence>
<dbReference type="Gene3D" id="3.40.50.150">
    <property type="entry name" value="Vaccinia Virus protein VP39"/>
    <property type="match status" value="1"/>
</dbReference>
<keyword evidence="2" id="KW-0489">Methyltransferase</keyword>